<feature type="disulfide bond" evidence="26">
    <location>
        <begin position="840"/>
        <end position="855"/>
    </location>
</feature>
<dbReference type="Pfam" id="PF00058">
    <property type="entry name" value="Ldl_recept_b"/>
    <property type="match status" value="3"/>
</dbReference>
<dbReference type="PANTHER" id="PTHR22722:SF14">
    <property type="entry name" value="MEGALIN, ISOFORM A"/>
    <property type="match status" value="1"/>
</dbReference>
<comment type="subcellular location">
    <subcellularLocation>
        <location evidence="4">Cell membrane</location>
        <topology evidence="4">Single-pass type I membrane protein</topology>
    </subcellularLocation>
    <subcellularLocation>
        <location evidence="3">Cytoplasmic vesicle</location>
        <location evidence="3">Secretory vesicle membrane</location>
        <topology evidence="3">Single-pass type I membrane protein</topology>
    </subcellularLocation>
    <subcellularLocation>
        <location evidence="2">Early endosome membrane</location>
        <topology evidence="2">Single-pass type I membrane protein</topology>
    </subcellularLocation>
    <subcellularLocation>
        <location evidence="1">Endoplasmic reticulum membrane</location>
        <topology evidence="1">Single-pass type I membrane protein</topology>
    </subcellularLocation>
    <subcellularLocation>
        <location evidence="7">Endosome</location>
        <location evidence="7">Multivesicular body membrane</location>
        <topology evidence="7">Single-pass type I membrane protein</topology>
    </subcellularLocation>
    <subcellularLocation>
        <location evidence="5">Golgi apparatus</location>
        <location evidence="5">trans-Golgi network membrane</location>
        <topology evidence="5">Single-pass type I membrane protein</topology>
    </subcellularLocation>
    <subcellularLocation>
        <location evidence="6">Recycling endosome membrane</location>
        <topology evidence="6">Single-pass type I membrane protein</topology>
    </subcellularLocation>
</comment>
<dbReference type="InterPro" id="IPR036055">
    <property type="entry name" value="LDL_receptor-like_sf"/>
</dbReference>
<dbReference type="Pfam" id="PF00041">
    <property type="entry name" value="fn3"/>
    <property type="match status" value="5"/>
</dbReference>
<comment type="caution">
    <text evidence="26">Lacks conserved residue(s) required for the propagation of feature annotation.</text>
</comment>
<dbReference type="GO" id="GO:0055038">
    <property type="term" value="C:recycling endosome membrane"/>
    <property type="evidence" value="ECO:0007669"/>
    <property type="project" value="UniProtKB-SubCell"/>
</dbReference>
<dbReference type="InterPro" id="IPR002172">
    <property type="entry name" value="LDrepeatLR_classA_rpt"/>
</dbReference>
<evidence type="ECO:0000256" key="11">
    <source>
        <dbReference type="ARBA" id="ARBA00022475"/>
    </source>
</evidence>
<dbReference type="InterPro" id="IPR013783">
    <property type="entry name" value="Ig-like_fold"/>
</dbReference>
<evidence type="ECO:0000256" key="19">
    <source>
        <dbReference type="ARBA" id="ARBA00023136"/>
    </source>
</evidence>
<keyword evidence="11" id="KW-1003">Cell membrane</keyword>
<evidence type="ECO:0000256" key="9">
    <source>
        <dbReference type="ARBA" id="ARBA00013467"/>
    </source>
</evidence>
<dbReference type="GO" id="GO:0006897">
    <property type="term" value="P:endocytosis"/>
    <property type="evidence" value="ECO:0007669"/>
    <property type="project" value="UniProtKB-KW"/>
</dbReference>
<keyword evidence="18" id="KW-0333">Golgi apparatus</keyword>
<feature type="disulfide bond" evidence="26">
    <location>
        <begin position="538"/>
        <end position="556"/>
    </location>
</feature>
<feature type="repeat" description="LDL-receptor class B" evidence="27">
    <location>
        <begin position="157"/>
        <end position="198"/>
    </location>
</feature>
<keyword evidence="21 29" id="KW-0675">Receptor</keyword>
<feature type="domain" description="Fibronectin type-III" evidence="28">
    <location>
        <begin position="922"/>
        <end position="1013"/>
    </location>
</feature>
<dbReference type="GO" id="GO:0031901">
    <property type="term" value="C:early endosome membrane"/>
    <property type="evidence" value="ECO:0007669"/>
    <property type="project" value="UniProtKB-SubCell"/>
</dbReference>
<feature type="disulfide bond" evidence="26">
    <location>
        <begin position="780"/>
        <end position="792"/>
    </location>
</feature>
<dbReference type="PROSITE" id="PS50068">
    <property type="entry name" value="LDLRA_2"/>
    <property type="match status" value="8"/>
</dbReference>
<evidence type="ECO:0000256" key="16">
    <source>
        <dbReference type="ARBA" id="ARBA00022737"/>
    </source>
</evidence>
<dbReference type="InterPro" id="IPR036116">
    <property type="entry name" value="FN3_sf"/>
</dbReference>
<comment type="caution">
    <text evidence="29">The sequence shown here is derived from an EMBL/GenBank/DDBJ whole genome shotgun (WGS) entry which is preliminary data.</text>
</comment>
<dbReference type="Pfam" id="PF15901">
    <property type="entry name" value="Sortilin_C"/>
    <property type="match status" value="1"/>
</dbReference>
<feature type="disulfide bond" evidence="26">
    <location>
        <begin position="484"/>
        <end position="496"/>
    </location>
</feature>
<dbReference type="GO" id="GO:0005794">
    <property type="term" value="C:Golgi apparatus"/>
    <property type="evidence" value="ECO:0007669"/>
    <property type="project" value="UniProtKB-SubCell"/>
</dbReference>
<keyword evidence="19" id="KW-0472">Membrane</keyword>
<evidence type="ECO:0000256" key="12">
    <source>
        <dbReference type="ARBA" id="ARBA00022536"/>
    </source>
</evidence>
<dbReference type="SMART" id="SM00135">
    <property type="entry name" value="LY"/>
    <property type="match status" value="5"/>
</dbReference>
<dbReference type="InterPro" id="IPR000742">
    <property type="entry name" value="EGF"/>
</dbReference>
<dbReference type="InterPro" id="IPR051221">
    <property type="entry name" value="LDLR-related"/>
</dbReference>
<dbReference type="PANTHER" id="PTHR22722">
    <property type="entry name" value="LOW-DENSITY LIPOPROTEIN RECEPTOR-RELATED PROTEIN 2-RELATED"/>
    <property type="match status" value="1"/>
</dbReference>
<feature type="disulfide bond" evidence="26">
    <location>
        <begin position="799"/>
        <end position="814"/>
    </location>
</feature>
<evidence type="ECO:0000256" key="1">
    <source>
        <dbReference type="ARBA" id="ARBA00004115"/>
    </source>
</evidence>
<dbReference type="Gene3D" id="3.30.60.270">
    <property type="match status" value="1"/>
</dbReference>
<dbReference type="PRINTS" id="PR00261">
    <property type="entry name" value="LDLRECEPTOR"/>
</dbReference>
<gene>
    <name evidence="29" type="primary">SORL1_7</name>
    <name evidence="29" type="ORF">OS493_022871</name>
</gene>
<evidence type="ECO:0000256" key="17">
    <source>
        <dbReference type="ARBA" id="ARBA00022989"/>
    </source>
</evidence>
<feature type="disulfide bond" evidence="26">
    <location>
        <begin position="680"/>
        <end position="692"/>
    </location>
</feature>
<keyword evidence="15" id="KW-0732">Signal</keyword>
<feature type="disulfide bond" evidence="26">
    <location>
        <begin position="647"/>
        <end position="662"/>
    </location>
</feature>
<feature type="domain" description="Fibronectin type-III" evidence="28">
    <location>
        <begin position="1112"/>
        <end position="1204"/>
    </location>
</feature>
<evidence type="ECO:0000256" key="27">
    <source>
        <dbReference type="PROSITE-ProRule" id="PRU00461"/>
    </source>
</evidence>
<feature type="disulfide bond" evidence="26">
    <location>
        <begin position="687"/>
        <end position="705"/>
    </location>
</feature>
<dbReference type="GO" id="GO:0005789">
    <property type="term" value="C:endoplasmic reticulum membrane"/>
    <property type="evidence" value="ECO:0007669"/>
    <property type="project" value="UniProtKB-SubCell"/>
</dbReference>
<dbReference type="InterPro" id="IPR003961">
    <property type="entry name" value="FN3_dom"/>
</dbReference>
<evidence type="ECO:0000256" key="6">
    <source>
        <dbReference type="ARBA" id="ARBA00004480"/>
    </source>
</evidence>
<dbReference type="FunFam" id="4.10.400.10:FF:000004">
    <property type="entry name" value="Low-density lipoprotein receptor-related protein 1"/>
    <property type="match status" value="1"/>
</dbReference>
<dbReference type="SMART" id="SM00060">
    <property type="entry name" value="FN3"/>
    <property type="match status" value="7"/>
</dbReference>
<evidence type="ECO:0000256" key="7">
    <source>
        <dbReference type="ARBA" id="ARBA00004545"/>
    </source>
</evidence>
<dbReference type="FunFam" id="2.120.10.30:FF:000008">
    <property type="entry name" value="Low-density lipoprotein receptor-related protein 4"/>
    <property type="match status" value="1"/>
</dbReference>
<dbReference type="InterPro" id="IPR031777">
    <property type="entry name" value="Sortilin_C"/>
</dbReference>
<keyword evidence="16" id="KW-0677">Repeat</keyword>
<evidence type="ECO:0000256" key="4">
    <source>
        <dbReference type="ARBA" id="ARBA00004251"/>
    </source>
</evidence>
<keyword evidence="30" id="KW-1185">Reference proteome</keyword>
<evidence type="ECO:0000256" key="26">
    <source>
        <dbReference type="PROSITE-ProRule" id="PRU00124"/>
    </source>
</evidence>
<evidence type="ECO:0000256" key="10">
    <source>
        <dbReference type="ARBA" id="ARBA00022448"/>
    </source>
</evidence>
<evidence type="ECO:0000256" key="20">
    <source>
        <dbReference type="ARBA" id="ARBA00023157"/>
    </source>
</evidence>
<keyword evidence="12" id="KW-0245">EGF-like domain</keyword>
<evidence type="ECO:0000313" key="29">
    <source>
        <dbReference type="EMBL" id="KAJ7384240.1"/>
    </source>
</evidence>
<evidence type="ECO:0000256" key="3">
    <source>
        <dbReference type="ARBA" id="ARBA00004212"/>
    </source>
</evidence>
<evidence type="ECO:0000256" key="23">
    <source>
        <dbReference type="ARBA" id="ARBA00023329"/>
    </source>
</evidence>
<feature type="disulfide bond" evidence="26">
    <location>
        <begin position="503"/>
        <end position="518"/>
    </location>
</feature>
<dbReference type="GO" id="GO:0030658">
    <property type="term" value="C:transport vesicle membrane"/>
    <property type="evidence" value="ECO:0007669"/>
    <property type="project" value="UniProtKB-SubCell"/>
</dbReference>
<feature type="domain" description="Fibronectin type-III" evidence="28">
    <location>
        <begin position="1545"/>
        <end position="1641"/>
    </location>
</feature>
<evidence type="ECO:0000256" key="2">
    <source>
        <dbReference type="ARBA" id="ARBA00004158"/>
    </source>
</evidence>
<keyword evidence="13" id="KW-0254">Endocytosis</keyword>
<evidence type="ECO:0000256" key="15">
    <source>
        <dbReference type="ARBA" id="ARBA00022729"/>
    </source>
</evidence>
<dbReference type="InterPro" id="IPR011042">
    <property type="entry name" value="6-blade_b-propeller_TolB-like"/>
</dbReference>
<dbReference type="Gene3D" id="2.120.10.30">
    <property type="entry name" value="TolB, C-terminal domain"/>
    <property type="match status" value="1"/>
</dbReference>
<dbReference type="CDD" id="cd00112">
    <property type="entry name" value="LDLa"/>
    <property type="match status" value="7"/>
</dbReference>
<name>A0A9X0D289_9CNID</name>
<feature type="repeat" description="LDL-receptor class B" evidence="27">
    <location>
        <begin position="241"/>
        <end position="284"/>
    </location>
</feature>
<comment type="similarity">
    <text evidence="8">Belongs to the VPS10-related sortilin family. SORL1 subfamily.</text>
</comment>
<dbReference type="GO" id="GO:0043235">
    <property type="term" value="C:receptor complex"/>
    <property type="evidence" value="ECO:0007669"/>
    <property type="project" value="TreeGrafter"/>
</dbReference>
<keyword evidence="22" id="KW-0325">Glycoprotein</keyword>
<dbReference type="SMART" id="SM00192">
    <property type="entry name" value="LDLa"/>
    <property type="match status" value="8"/>
</dbReference>
<evidence type="ECO:0000259" key="28">
    <source>
        <dbReference type="PROSITE" id="PS50853"/>
    </source>
</evidence>
<dbReference type="PROSITE" id="PS51120">
    <property type="entry name" value="LDLRB"/>
    <property type="match status" value="4"/>
</dbReference>
<keyword evidence="17" id="KW-1133">Transmembrane helix</keyword>
<dbReference type="Gene3D" id="4.10.400.10">
    <property type="entry name" value="Low-density Lipoprotein Receptor"/>
    <property type="match status" value="8"/>
</dbReference>
<evidence type="ECO:0000256" key="18">
    <source>
        <dbReference type="ARBA" id="ARBA00023034"/>
    </source>
</evidence>
<dbReference type="EMBL" id="MU825889">
    <property type="protein sequence ID" value="KAJ7384240.1"/>
    <property type="molecule type" value="Genomic_DNA"/>
</dbReference>
<dbReference type="SUPFAM" id="SSF63825">
    <property type="entry name" value="YWTD domain"/>
    <property type="match status" value="1"/>
</dbReference>
<proteinExistence type="inferred from homology"/>
<dbReference type="Pfam" id="PF00057">
    <property type="entry name" value="Ldl_recept_a"/>
    <property type="match status" value="7"/>
</dbReference>
<dbReference type="CDD" id="cd00063">
    <property type="entry name" value="FN3"/>
    <property type="match status" value="5"/>
</dbReference>
<dbReference type="InterPro" id="IPR023415">
    <property type="entry name" value="LDLR_class-A_CS"/>
</dbReference>
<reference evidence="29" key="1">
    <citation type="submission" date="2023-01" db="EMBL/GenBank/DDBJ databases">
        <title>Genome assembly of the deep-sea coral Lophelia pertusa.</title>
        <authorList>
            <person name="Herrera S."/>
            <person name="Cordes E."/>
        </authorList>
    </citation>
    <scope>NUCLEOTIDE SEQUENCE</scope>
    <source>
        <strain evidence="29">USNM1676648</strain>
        <tissue evidence="29">Polyp</tissue>
    </source>
</reference>
<feature type="domain" description="Fibronectin type-III" evidence="28">
    <location>
        <begin position="1020"/>
        <end position="1111"/>
    </location>
</feature>
<dbReference type="SMART" id="SM00181">
    <property type="entry name" value="EGF"/>
    <property type="match status" value="3"/>
</dbReference>
<feature type="disulfide bond" evidence="26">
    <location>
        <begin position="787"/>
        <end position="805"/>
    </location>
</feature>
<feature type="repeat" description="LDL-receptor class B" evidence="27">
    <location>
        <begin position="199"/>
        <end position="240"/>
    </location>
</feature>
<feature type="disulfide bond" evidence="26">
    <location>
        <begin position="628"/>
        <end position="640"/>
    </location>
</feature>
<evidence type="ECO:0000256" key="8">
    <source>
        <dbReference type="ARBA" id="ARBA00007041"/>
    </source>
</evidence>
<evidence type="ECO:0000256" key="5">
    <source>
        <dbReference type="ARBA" id="ARBA00004393"/>
    </source>
</evidence>
<dbReference type="PROSITE" id="PS01209">
    <property type="entry name" value="LDLRA_1"/>
    <property type="match status" value="4"/>
</dbReference>
<dbReference type="InterPro" id="IPR000033">
    <property type="entry name" value="LDLR_classB_rpt"/>
</dbReference>
<feature type="disulfide bond" evidence="26">
    <location>
        <begin position="581"/>
        <end position="599"/>
    </location>
</feature>
<dbReference type="FunFam" id="4.10.400.10:FF:000034">
    <property type="entry name" value="Low-density lipoprotein receptor-related protein 2"/>
    <property type="match status" value="1"/>
</dbReference>
<dbReference type="FunFam" id="4.10.400.10:FF:000001">
    <property type="entry name" value="Low-density lipoprotein receptor-related protein 1"/>
    <property type="match status" value="1"/>
</dbReference>
<evidence type="ECO:0000256" key="21">
    <source>
        <dbReference type="ARBA" id="ARBA00023170"/>
    </source>
</evidence>
<feature type="disulfide bond" evidence="26">
    <location>
        <begin position="531"/>
        <end position="543"/>
    </location>
</feature>
<evidence type="ECO:0000313" key="30">
    <source>
        <dbReference type="Proteomes" id="UP001163046"/>
    </source>
</evidence>
<keyword evidence="23" id="KW-0968">Cytoplasmic vesicle</keyword>
<evidence type="ECO:0000256" key="22">
    <source>
        <dbReference type="ARBA" id="ARBA00023180"/>
    </source>
</evidence>
<dbReference type="GO" id="GO:0032585">
    <property type="term" value="C:multivesicular body membrane"/>
    <property type="evidence" value="ECO:0007669"/>
    <property type="project" value="UniProtKB-SubCell"/>
</dbReference>
<dbReference type="OrthoDB" id="5977982at2759"/>
<dbReference type="PROSITE" id="PS50853">
    <property type="entry name" value="FN3"/>
    <property type="match status" value="5"/>
</dbReference>
<dbReference type="SUPFAM" id="SSF57424">
    <property type="entry name" value="LDL receptor-like module"/>
    <property type="match status" value="8"/>
</dbReference>
<dbReference type="Gene3D" id="2.60.40.10">
    <property type="entry name" value="Immunoglobulins"/>
    <property type="match status" value="6"/>
</dbReference>
<organism evidence="29 30">
    <name type="scientific">Desmophyllum pertusum</name>
    <dbReference type="NCBI Taxonomy" id="174260"/>
    <lineage>
        <taxon>Eukaryota</taxon>
        <taxon>Metazoa</taxon>
        <taxon>Cnidaria</taxon>
        <taxon>Anthozoa</taxon>
        <taxon>Hexacorallia</taxon>
        <taxon>Scleractinia</taxon>
        <taxon>Caryophylliina</taxon>
        <taxon>Caryophylliidae</taxon>
        <taxon>Desmophyllum</taxon>
    </lineage>
</organism>
<feature type="disulfide bond" evidence="26">
    <location>
        <begin position="593"/>
        <end position="608"/>
    </location>
</feature>
<dbReference type="SUPFAM" id="SSF49265">
    <property type="entry name" value="Fibronectin type III"/>
    <property type="match status" value="5"/>
</dbReference>
<accession>A0A9X0D289</accession>
<keyword evidence="20 26" id="KW-1015">Disulfide bond</keyword>
<feature type="domain" description="Fibronectin type-III" evidence="28">
    <location>
        <begin position="1206"/>
        <end position="1310"/>
    </location>
</feature>
<keyword evidence="10" id="KW-0813">Transport</keyword>
<evidence type="ECO:0000256" key="24">
    <source>
        <dbReference type="ARBA" id="ARBA00029896"/>
    </source>
</evidence>
<dbReference type="Gene3D" id="2.10.70.80">
    <property type="match status" value="1"/>
</dbReference>
<evidence type="ECO:0000256" key="14">
    <source>
        <dbReference type="ARBA" id="ARBA00022692"/>
    </source>
</evidence>
<feature type="disulfide bond" evidence="26">
    <location>
        <begin position="699"/>
        <end position="714"/>
    </location>
</feature>
<dbReference type="GO" id="GO:0005886">
    <property type="term" value="C:plasma membrane"/>
    <property type="evidence" value="ECO:0007669"/>
    <property type="project" value="UniProtKB-SubCell"/>
</dbReference>
<dbReference type="FunFam" id="4.10.400.10:FF:000065">
    <property type="entry name" value="Transmembrane protease serine 7"/>
    <property type="match status" value="1"/>
</dbReference>
<feature type="disulfide bond" evidence="26">
    <location>
        <begin position="635"/>
        <end position="653"/>
    </location>
</feature>
<feature type="repeat" description="LDL-receptor class B" evidence="27">
    <location>
        <begin position="285"/>
        <end position="327"/>
    </location>
</feature>
<dbReference type="Proteomes" id="UP001163046">
    <property type="component" value="Unassembled WGS sequence"/>
</dbReference>
<protein>
    <recommendedName>
        <fullName evidence="9">Sortilin-related receptor</fullName>
    </recommendedName>
    <alternativeName>
        <fullName evidence="24">Low-density lipoprotein receptor relative with 11 ligand-binding repeats</fullName>
    </alternativeName>
    <alternativeName>
        <fullName evidence="25">Sorting protein-related receptor containing LDLR class A repeats</fullName>
    </alternativeName>
</protein>
<evidence type="ECO:0000256" key="13">
    <source>
        <dbReference type="ARBA" id="ARBA00022583"/>
    </source>
</evidence>
<keyword evidence="14" id="KW-0812">Transmembrane</keyword>
<evidence type="ECO:0000256" key="25">
    <source>
        <dbReference type="ARBA" id="ARBA00032450"/>
    </source>
</evidence>
<feature type="disulfide bond" evidence="26">
    <location>
        <begin position="491"/>
        <end position="509"/>
    </location>
</feature>
<sequence length="1678" mass="186318">MSMTTNSGIPSDKQNGTCLLGRKTIYKRRIAHAHCYNGYDYDRPIMQHNCPCDREDFECDMGYRDTDYNECAFDTSSGLTPTSVPSFCPVGSTYRRTKGYRKVAGDTCQGGMKDQFCCRNSFLSDTLITLGDHIETTIPLGSGLQNAIALDYDYKQNCIYWADITLDTIKRTFLNGSEIETLHGGIQQVEGLALDWLGDNIYWVDAAAKKIEVSRADGRFRKTLFTNLDRPRAIVLDPKRGYMYWTDWDTNARIERSYMSGTGRAVIISTNLRWPNGIAIDFPAQKLYWTDAGLDKIERSNLDGSYRQTISSTGLPHPYSISVYKDSIYWGDWTTQSIQKANKRDAGARQTIRSHVRGLMDLKVFHQDAQTGDNSCSRLKQCTHICLAVPNSYTCACPDNMRTVTTASGIVSCECQPGEYMDPNGECKTRSEYLTVIATAPITPAAQHSSDVTMVAVYLHHGSVDHDDDCHDMSDERNCTFPTCQLGQFTCANSRCIPQRWVCDFDNDCRDGSDEQGCTPAPTISPPPADCSSTQFACHNDHCIPSSWYCDGDQDCGDGSDEPSNNYCISTRKCSPSQFTCQNRRCIPSSWHCDGDNDCLDNSDEQHCTYTTPITASTATPWTRPTSCKAYEYRCHNGFCIYQWDVCDGVDDCGDNSDEWYCATTPTPAHNATTPFTRPCHYWEFTCPNGWCINSGYRCNGRDDCGDGSDESGCSYLTATARLTTTSNPLCPAGWLHCGDTSYVICIRTEWLCDGVDNCPGGWDERPQNCPKSTRRPITCSSSEYQCTDGTCVPLRYQCDGIRQCIDGSDEVGCGGGTPSTCPDFLCDSKTVCLPLARRCDHMPDCKDGTDEKNCRLLVCTLLSVSDNWHQEDTQHNNFYIVSYLQPCSKYEFGVQVLLSGSAPGPLSTTIKTTTLTAKTSAPRNVLHVLKGDGSLQITWDVPLTTCHVVTNYKIFYKQITRIGFQIIETGNVQVYRITGLAGGVTYEIKLQAFSVDGGGDLSNVQYVRIPIIPTHPTAPVPNPHYTSVNATTVVLAWGTPTQTGVMVPVLGYKVYETMSGGLVLLIITDKHNYTVYSLLPRTSYSFTVKPYNQIGDGPPAFIAVTTTGGSAPQSVIATPLNSTAITLTWSPPKHGQSGEPMYYIYYGTLTSGVSTRPVGHTAATTFVVGHLQQDFVYVFEVSLGLTGQHSDPVNSKPKSDADYQPVHSLKAVVVNSSSIVLTWQKPIDVTLNDIKNYQIKMSLMDQTFTKTTKGKETTYTFRYLHFNASYTFEVRTIFVKRDLGKDVSIVKTTGPFSASVGPLRKTIEDNTVVLSWSAPRTISSTDLKHYKVFSTCPGCYNKLTPQLTDKTTIKFPNLQRGQTYTFSVQAGTAYGAAQNSTTSATINLFFGQVGNLRQSILNKTVTLQWDAPTDVDAKHIKVPSVVPKGKQANIKVTVPPLDLKVRYAGGSPGGKYGLTVNLYWARIYDRNVQYEVRWHCIRGHGYCYWYDGYPWSMTTVNTTSVALNMTHYGVAYLYEVRVVTSQGRGEPYQVYVYVPQFNGMPKRFTCTAASSHSLVCHWLPPTDFNPSGFYHYSLKYKCDDCLVSSMRYKSVYGFNQTSVNISVNSGARFTVWIQVHTRYGFGKWVQTTATTQSSLGAVRALAAILDDKDHTLVHLSWLPPSYSSGVLVSNFVL</sequence>
<feature type="disulfide bond" evidence="26">
    <location>
        <begin position="574"/>
        <end position="586"/>
    </location>
</feature>